<protein>
    <recommendedName>
        <fullName evidence="5">Late embryogenesis abundant protein LEA-2 subgroup domain-containing protein</fullName>
    </recommendedName>
</protein>
<sequence length="222" mass="25351">MDSQTNAYQSPPSSSSSGSRLCGWWFRPIVTLPANNDPNRKDTFMESAVGFSPFLGALFTVIAMYLILSLKIDKAHPHAKVSIQHIHVSSNTWKVDFLVKDTSSRYSIYYGDSDASVRLGQINAAVLNITRKRGHSRDHMLFSLAFVAEQQGNRSGVVSEELDVKLRAKHKLYLYPDEAGHFNIRCQDLTRSRDKIIICQSSFTKPKRFLRPYRNRIYQITY</sequence>
<keyword evidence="4" id="KW-1185">Reference proteome</keyword>
<evidence type="ECO:0000313" key="4">
    <source>
        <dbReference type="Proteomes" id="UP000467841"/>
    </source>
</evidence>
<evidence type="ECO:0000256" key="1">
    <source>
        <dbReference type="SAM" id="Phobius"/>
    </source>
</evidence>
<evidence type="ECO:0008006" key="5">
    <source>
        <dbReference type="Google" id="ProtNLM"/>
    </source>
</evidence>
<reference evidence="3 4" key="1">
    <citation type="submission" date="2020-01" db="EMBL/GenBank/DDBJ databases">
        <authorList>
            <person name="Mishra B."/>
        </authorList>
    </citation>
    <scope>NUCLEOTIDE SEQUENCE [LARGE SCALE GENOMIC DNA]</scope>
</reference>
<dbReference type="EMBL" id="CACVBM020001208">
    <property type="protein sequence ID" value="CAA7039346.1"/>
    <property type="molecule type" value="Genomic_DNA"/>
</dbReference>
<evidence type="ECO:0000313" key="2">
    <source>
        <dbReference type="EMBL" id="CAA7039346.1"/>
    </source>
</evidence>
<proteinExistence type="predicted"/>
<evidence type="ECO:0000313" key="3">
    <source>
        <dbReference type="EMBL" id="CAA7061118.1"/>
    </source>
</evidence>
<keyword evidence="1" id="KW-1133">Transmembrane helix</keyword>
<feature type="transmembrane region" description="Helical" evidence="1">
    <location>
        <begin position="48"/>
        <end position="68"/>
    </location>
</feature>
<dbReference type="Proteomes" id="UP000467841">
    <property type="component" value="Unassembled WGS sequence"/>
</dbReference>
<dbReference type="OrthoDB" id="1105329at2759"/>
<name>A0A6D2L8Z1_9BRAS</name>
<dbReference type="EMBL" id="CACVBM020001851">
    <property type="protein sequence ID" value="CAA7061118.1"/>
    <property type="molecule type" value="Genomic_DNA"/>
</dbReference>
<gene>
    <name evidence="2" type="ORF">MERR_LOCUS26581</name>
    <name evidence="3" type="ORF">MERR_LOCUS48354</name>
</gene>
<accession>A0A6D2L8Z1</accession>
<keyword evidence="1" id="KW-0472">Membrane</keyword>
<organism evidence="3 4">
    <name type="scientific">Microthlaspi erraticum</name>
    <dbReference type="NCBI Taxonomy" id="1685480"/>
    <lineage>
        <taxon>Eukaryota</taxon>
        <taxon>Viridiplantae</taxon>
        <taxon>Streptophyta</taxon>
        <taxon>Embryophyta</taxon>
        <taxon>Tracheophyta</taxon>
        <taxon>Spermatophyta</taxon>
        <taxon>Magnoliopsida</taxon>
        <taxon>eudicotyledons</taxon>
        <taxon>Gunneridae</taxon>
        <taxon>Pentapetalae</taxon>
        <taxon>rosids</taxon>
        <taxon>malvids</taxon>
        <taxon>Brassicales</taxon>
        <taxon>Brassicaceae</taxon>
        <taxon>Coluteocarpeae</taxon>
        <taxon>Microthlaspi</taxon>
    </lineage>
</organism>
<keyword evidence="1" id="KW-0812">Transmembrane</keyword>
<dbReference type="AlphaFoldDB" id="A0A6D2L8Z1"/>